<dbReference type="PANTHER" id="PTHR42749:SF1">
    <property type="entry name" value="CELL SHAPE-DETERMINING PROTEIN MREB"/>
    <property type="match status" value="1"/>
</dbReference>
<evidence type="ECO:0000256" key="3">
    <source>
        <dbReference type="ARBA" id="ARBA00022741"/>
    </source>
</evidence>
<comment type="caution">
    <text evidence="8">The sequence shown here is derived from an EMBL/GenBank/DDBJ whole genome shotgun (WGS) entry which is preliminary data.</text>
</comment>
<dbReference type="Pfam" id="PF06723">
    <property type="entry name" value="MreB_Mbl"/>
    <property type="match status" value="2"/>
</dbReference>
<evidence type="ECO:0000256" key="1">
    <source>
        <dbReference type="ARBA" id="ARBA00004496"/>
    </source>
</evidence>
<dbReference type="InterPro" id="IPR043129">
    <property type="entry name" value="ATPase_NBD"/>
</dbReference>
<keyword evidence="2" id="KW-0963">Cytoplasm</keyword>
<dbReference type="Proteomes" id="UP000586042">
    <property type="component" value="Unassembled WGS sequence"/>
</dbReference>
<comment type="subcellular location">
    <subcellularLocation>
        <location evidence="1">Cytoplasm</location>
    </subcellularLocation>
</comment>
<reference evidence="8 9" key="1">
    <citation type="submission" date="2020-06" db="EMBL/GenBank/DDBJ databases">
        <title>Nonomuraea sp. SMC257, a novel actinomycete isolated from soil.</title>
        <authorList>
            <person name="Chanama M."/>
        </authorList>
    </citation>
    <scope>NUCLEOTIDE SEQUENCE [LARGE SCALE GENOMIC DNA]</scope>
    <source>
        <strain evidence="8 9">SMC257</strain>
    </source>
</reference>
<dbReference type="AlphaFoldDB" id="A0A7Y6I950"/>
<dbReference type="GO" id="GO:0008360">
    <property type="term" value="P:regulation of cell shape"/>
    <property type="evidence" value="ECO:0007669"/>
    <property type="project" value="UniProtKB-KW"/>
</dbReference>
<protein>
    <submittedName>
        <fullName evidence="8">Rod shape-determining protein</fullName>
    </submittedName>
</protein>
<feature type="region of interest" description="Disordered" evidence="7">
    <location>
        <begin position="1"/>
        <end position="125"/>
    </location>
</feature>
<keyword evidence="5" id="KW-0133">Cell shape</keyword>
<keyword evidence="4" id="KW-0067">ATP-binding</keyword>
<comment type="similarity">
    <text evidence="6">Belongs to the FtsA/MreB family.</text>
</comment>
<evidence type="ECO:0000256" key="2">
    <source>
        <dbReference type="ARBA" id="ARBA00022490"/>
    </source>
</evidence>
<dbReference type="InterPro" id="IPR004753">
    <property type="entry name" value="MreB"/>
</dbReference>
<dbReference type="InterPro" id="IPR056546">
    <property type="entry name" value="MreB_MamK-like"/>
</dbReference>
<organism evidence="8 9">
    <name type="scientific">Nonomuraea montanisoli</name>
    <dbReference type="NCBI Taxonomy" id="2741721"/>
    <lineage>
        <taxon>Bacteria</taxon>
        <taxon>Bacillati</taxon>
        <taxon>Actinomycetota</taxon>
        <taxon>Actinomycetes</taxon>
        <taxon>Streptosporangiales</taxon>
        <taxon>Streptosporangiaceae</taxon>
        <taxon>Nonomuraea</taxon>
    </lineage>
</organism>
<dbReference type="GO" id="GO:0000902">
    <property type="term" value="P:cell morphogenesis"/>
    <property type="evidence" value="ECO:0007669"/>
    <property type="project" value="InterPro"/>
</dbReference>
<dbReference type="Gene3D" id="3.30.420.40">
    <property type="match status" value="2"/>
</dbReference>
<evidence type="ECO:0000313" key="9">
    <source>
        <dbReference type="Proteomes" id="UP000586042"/>
    </source>
</evidence>
<evidence type="ECO:0000256" key="6">
    <source>
        <dbReference type="ARBA" id="ARBA00023458"/>
    </source>
</evidence>
<dbReference type="PANTHER" id="PTHR42749">
    <property type="entry name" value="CELL SHAPE-DETERMINING PROTEIN MREB"/>
    <property type="match status" value="1"/>
</dbReference>
<keyword evidence="3" id="KW-0547">Nucleotide-binding</keyword>
<gene>
    <name evidence="8" type="ORF">HTZ77_16980</name>
</gene>
<dbReference type="RefSeq" id="WP_175590559.1">
    <property type="nucleotide sequence ID" value="NZ_JABWGN010000006.1"/>
</dbReference>
<accession>A0A7Y6I950</accession>
<evidence type="ECO:0000256" key="7">
    <source>
        <dbReference type="SAM" id="MobiDB-lite"/>
    </source>
</evidence>
<evidence type="ECO:0000256" key="5">
    <source>
        <dbReference type="ARBA" id="ARBA00022960"/>
    </source>
</evidence>
<dbReference type="GO" id="GO:0005524">
    <property type="term" value="F:ATP binding"/>
    <property type="evidence" value="ECO:0007669"/>
    <property type="project" value="UniProtKB-KW"/>
</dbReference>
<proteinExistence type="inferred from homology"/>
<feature type="compositionally biased region" description="Low complexity" evidence="7">
    <location>
        <begin position="52"/>
        <end position="74"/>
    </location>
</feature>
<dbReference type="EMBL" id="JABWGN010000006">
    <property type="protein sequence ID" value="NUW33115.1"/>
    <property type="molecule type" value="Genomic_DNA"/>
</dbReference>
<dbReference type="PRINTS" id="PR01652">
    <property type="entry name" value="SHAPEPROTEIN"/>
</dbReference>
<dbReference type="SUPFAM" id="SSF53067">
    <property type="entry name" value="Actin-like ATPase domain"/>
    <property type="match status" value="1"/>
</dbReference>
<dbReference type="GO" id="GO:0005737">
    <property type="term" value="C:cytoplasm"/>
    <property type="evidence" value="ECO:0007669"/>
    <property type="project" value="UniProtKB-SubCell"/>
</dbReference>
<feature type="compositionally biased region" description="Basic and acidic residues" evidence="7">
    <location>
        <begin position="38"/>
        <end position="51"/>
    </location>
</feature>
<feature type="compositionally biased region" description="Basic and acidic residues" evidence="7">
    <location>
        <begin position="83"/>
        <end position="97"/>
    </location>
</feature>
<name>A0A7Y6I950_9ACTN</name>
<evidence type="ECO:0000256" key="4">
    <source>
        <dbReference type="ARBA" id="ARBA00022840"/>
    </source>
</evidence>
<keyword evidence="9" id="KW-1185">Reference proteome</keyword>
<sequence>MALDLGTARTRSLSAGGFAIADRPSAVPAHPRRPPAPSDRDRTPTPGDRGRTPTPGDRGRTPTPGDRGRTPTPGDRGGMPAPGDRDRTPAPGDRDRTPAPGEWGRTPAPGDLGRPSTAGSGSGLVRPLRHGMVADPGACHRLVRLVLHDARLSGAWPLDRVLAGMPVAATASDRAAVRTAVSEAAGCAVTLVEEPLAAAVGAGLDVTDPRPALLLDVGAGIVEAVVIRDGVVTDALALQLSATTGTGLPAYALDGVVEMTARLLRRLPARLRPAARDGGLLLTGGGATQPRLAHRLRETLRLPVEAAPEPAHATVRGLTRLCLQPALAGGLAAGR</sequence>
<evidence type="ECO:0000313" key="8">
    <source>
        <dbReference type="EMBL" id="NUW33115.1"/>
    </source>
</evidence>